<evidence type="ECO:0000313" key="10">
    <source>
        <dbReference type="Proteomes" id="UP000230069"/>
    </source>
</evidence>
<dbReference type="Proteomes" id="UP000230069">
    <property type="component" value="Unassembled WGS sequence"/>
</dbReference>
<feature type="compositionally biased region" description="Polar residues" evidence="7">
    <location>
        <begin position="563"/>
        <end position="581"/>
    </location>
</feature>
<reference evidence="9 10" key="1">
    <citation type="submission" date="2017-09" db="EMBL/GenBank/DDBJ databases">
        <title>WGS assembly of Aquilegia coerulea Goldsmith.</title>
        <authorList>
            <person name="Hodges S."/>
            <person name="Kramer E."/>
            <person name="Nordborg M."/>
            <person name="Tomkins J."/>
            <person name="Borevitz J."/>
            <person name="Derieg N."/>
            <person name="Yan J."/>
            <person name="Mihaltcheva S."/>
            <person name="Hayes R.D."/>
            <person name="Rokhsar D."/>
        </authorList>
    </citation>
    <scope>NUCLEOTIDE SEQUENCE [LARGE SCALE GENOMIC DNA]</scope>
    <source>
        <strain evidence="10">cv. Goldsmith</strain>
    </source>
</reference>
<keyword evidence="4" id="KW-0804">Transcription</keyword>
<feature type="region of interest" description="Disordered" evidence="7">
    <location>
        <begin position="862"/>
        <end position="919"/>
    </location>
</feature>
<dbReference type="FunFam" id="1.10.20.10:FF:000015">
    <property type="entry name" value="Transcription initiation factor TFIID subunit 4B"/>
    <property type="match status" value="1"/>
</dbReference>
<comment type="function">
    <text evidence="6">TAFs are components of the transcription factor IID (TFIID) complex that is essential for mediating regulation of RNA polymerase transcription.</text>
</comment>
<feature type="compositionally biased region" description="Polar residues" evidence="7">
    <location>
        <begin position="128"/>
        <end position="140"/>
    </location>
</feature>
<dbReference type="Pfam" id="PF05236">
    <property type="entry name" value="TAF4"/>
    <property type="match status" value="1"/>
</dbReference>
<protein>
    <recommendedName>
        <fullName evidence="8">RST domain-containing protein</fullName>
    </recommendedName>
</protein>
<dbReference type="OrthoDB" id="21060at2759"/>
<feature type="compositionally biased region" description="Basic residues" evidence="7">
    <location>
        <begin position="1"/>
        <end position="12"/>
    </location>
</feature>
<dbReference type="InterPro" id="IPR045144">
    <property type="entry name" value="TAF4"/>
</dbReference>
<dbReference type="STRING" id="218851.A0A2G5EFP0"/>
<evidence type="ECO:0000256" key="5">
    <source>
        <dbReference type="ARBA" id="ARBA00023242"/>
    </source>
</evidence>
<feature type="compositionally biased region" description="Basic and acidic residues" evidence="7">
    <location>
        <begin position="806"/>
        <end position="830"/>
    </location>
</feature>
<feature type="compositionally biased region" description="Polar residues" evidence="7">
    <location>
        <begin position="441"/>
        <end position="493"/>
    </location>
</feature>
<feature type="compositionally biased region" description="Low complexity" evidence="7">
    <location>
        <begin position="55"/>
        <end position="73"/>
    </location>
</feature>
<keyword evidence="5" id="KW-0539">Nucleus</keyword>
<feature type="compositionally biased region" description="Basic and acidic residues" evidence="7">
    <location>
        <begin position="141"/>
        <end position="161"/>
    </location>
</feature>
<feature type="region of interest" description="Disordered" evidence="7">
    <location>
        <begin position="441"/>
        <end position="522"/>
    </location>
</feature>
<feature type="compositionally biased region" description="Low complexity" evidence="7">
    <location>
        <begin position="297"/>
        <end position="313"/>
    </location>
</feature>
<feature type="region of interest" description="Disordered" evidence="7">
    <location>
        <begin position="1"/>
        <end position="217"/>
    </location>
</feature>
<dbReference type="GO" id="GO:0005669">
    <property type="term" value="C:transcription factor TFIID complex"/>
    <property type="evidence" value="ECO:0007669"/>
    <property type="project" value="InterPro"/>
</dbReference>
<feature type="compositionally biased region" description="Polar residues" evidence="7">
    <location>
        <begin position="319"/>
        <end position="365"/>
    </location>
</feature>
<dbReference type="AlphaFoldDB" id="A0A2G5EFP0"/>
<feature type="compositionally biased region" description="Basic and acidic residues" evidence="7">
    <location>
        <begin position="888"/>
        <end position="897"/>
    </location>
</feature>
<dbReference type="GO" id="GO:0003677">
    <property type="term" value="F:DNA binding"/>
    <property type="evidence" value="ECO:0007669"/>
    <property type="project" value="TreeGrafter"/>
</dbReference>
<feature type="region of interest" description="Disordered" evidence="7">
    <location>
        <begin position="562"/>
        <end position="581"/>
    </location>
</feature>
<dbReference type="GO" id="GO:0016251">
    <property type="term" value="F:RNA polymerase II general transcription initiation factor activity"/>
    <property type="evidence" value="ECO:0007669"/>
    <property type="project" value="TreeGrafter"/>
</dbReference>
<keyword evidence="10" id="KW-1185">Reference proteome</keyword>
<dbReference type="InterPro" id="IPR022003">
    <property type="entry name" value="RST"/>
</dbReference>
<feature type="compositionally biased region" description="Basic and acidic residues" evidence="7">
    <location>
        <begin position="98"/>
        <end position="113"/>
    </location>
</feature>
<dbReference type="FunCoup" id="A0A2G5EFP0">
    <property type="interactions" value="1733"/>
</dbReference>
<evidence type="ECO:0000256" key="1">
    <source>
        <dbReference type="ARBA" id="ARBA00004123"/>
    </source>
</evidence>
<proteinExistence type="inferred from homology"/>
<dbReference type="PANTHER" id="PTHR15138">
    <property type="entry name" value="TRANSCRIPTION INITIATION FACTOR TFIID SUBUNIT 4"/>
    <property type="match status" value="1"/>
</dbReference>
<dbReference type="EMBL" id="KZ305026">
    <property type="protein sequence ID" value="PIA54576.1"/>
    <property type="molecule type" value="Genomic_DNA"/>
</dbReference>
<evidence type="ECO:0000256" key="7">
    <source>
        <dbReference type="SAM" id="MobiDB-lite"/>
    </source>
</evidence>
<accession>A0A2G5EFP0</accession>
<dbReference type="Gene3D" id="1.10.20.10">
    <property type="entry name" value="Histone, subunit A"/>
    <property type="match status" value="1"/>
</dbReference>
<feature type="compositionally biased region" description="Polar residues" evidence="7">
    <location>
        <begin position="501"/>
        <end position="522"/>
    </location>
</feature>
<feature type="compositionally biased region" description="Basic and acidic residues" evidence="7">
    <location>
        <begin position="366"/>
        <end position="376"/>
    </location>
</feature>
<feature type="compositionally biased region" description="Low complexity" evidence="7">
    <location>
        <begin position="898"/>
        <end position="908"/>
    </location>
</feature>
<feature type="compositionally biased region" description="Polar residues" evidence="7">
    <location>
        <begin position="194"/>
        <end position="211"/>
    </location>
</feature>
<gene>
    <name evidence="9" type="ORF">AQUCO_00900858v1</name>
</gene>
<dbReference type="PROSITE" id="PS51879">
    <property type="entry name" value="RST"/>
    <property type="match status" value="1"/>
</dbReference>
<dbReference type="InterPro" id="IPR009072">
    <property type="entry name" value="Histone-fold"/>
</dbReference>
<dbReference type="InParanoid" id="A0A2G5EFP0"/>
<feature type="region of interest" description="Disordered" evidence="7">
    <location>
        <begin position="601"/>
        <end position="633"/>
    </location>
</feature>
<evidence type="ECO:0000313" key="9">
    <source>
        <dbReference type="EMBL" id="PIA54576.1"/>
    </source>
</evidence>
<feature type="region of interest" description="Disordered" evidence="7">
    <location>
        <begin position="278"/>
        <end position="398"/>
    </location>
</feature>
<feature type="compositionally biased region" description="Basic and acidic residues" evidence="7">
    <location>
        <begin position="779"/>
        <end position="798"/>
    </location>
</feature>
<keyword evidence="3" id="KW-0805">Transcription regulation</keyword>
<feature type="region of interest" description="Disordered" evidence="7">
    <location>
        <begin position="779"/>
        <end position="832"/>
    </location>
</feature>
<comment type="subcellular location">
    <subcellularLocation>
        <location evidence="1">Nucleus</location>
    </subcellularLocation>
</comment>
<feature type="compositionally biased region" description="Polar residues" evidence="7">
    <location>
        <begin position="162"/>
        <end position="184"/>
    </location>
</feature>
<feature type="domain" description="RST" evidence="8">
    <location>
        <begin position="214"/>
        <end position="285"/>
    </location>
</feature>
<evidence type="ECO:0000259" key="8">
    <source>
        <dbReference type="PROSITE" id="PS51879"/>
    </source>
</evidence>
<comment type="similarity">
    <text evidence="2">Belongs to the TAF4 family.</text>
</comment>
<feature type="compositionally biased region" description="Low complexity" evidence="7">
    <location>
        <begin position="607"/>
        <end position="624"/>
    </location>
</feature>
<dbReference type="GO" id="GO:0046982">
    <property type="term" value="F:protein heterodimerization activity"/>
    <property type="evidence" value="ECO:0007669"/>
    <property type="project" value="InterPro"/>
</dbReference>
<sequence length="963" mass="106644">MEVKKRKEKKRRERELIAMDPNIVKLLEDDEDDTMHSGADVEAFAAALNRDIEGDNNNNNNTSTSQSSQLDNSGVLPQENNSMSNQLLAQKQDSGQEVDVKGDNKNDEVKNVQRQDQNSSEMVMMQHGSASENKDQQVSSSHEHNQPQAQQKDEQLQHKPEQNPSLPSQKSGLQISEQNSTNIGEQERMRQPENQHQYPKTQNVDSQQSPAADSENRNKQVSFATLLPVIVPHLDKDRAMQLQTLYSKLRKNEIHKDGFLRHLRSIVGDQMLRQAVHKIQMQGQAKAQAPPNSQKLSHQLQAQSQTSSQQQQQVKMPSLNASQSADSHPYPQLQQKSHMASTNSTQVSTAKVELQSDSSFPTKETTSQKRENEHQSDLQGMHVKQVSSSSMGSVKQERDLPATKELNQQQPQHLHLPQTSYPMFGANTSTYHAHPYSGQSVGISSTSLKPQTQDSQIRQVTPHQTLAPTQTGGAAQPMSSRTVQNYDKQISSSDPKRMQGASFSHSQTQSTLQHNPIPWQSSVGKDKIGSSLASMPYVKQEVVIQSQEQHIPQISASSISAAFNSGKNNQGNPTATGTNSISSSMPIQLDSAMAVRTQVPSTTASLGPGNNIKTPPKKPIIGQKKPLDAVGAPSSLASKKQKVSGAFLDQSIEQLNDVTTVSGVDLREEEEQLFSGPKEDSRASDATRRVVQEEEEKLILQKIPLQKKLAKIMSKCGIKNMSKDVERCLSLCLEERMRGLISNLIRVSKQRVDVERSRHRTIITSDVRRQILVMNRKAKEDWEKKQADEAEKLRKTTEADGSTGADGEKDKDEGRSKNLKANKEEDDKMRTTAANVAARVAVGGDDMLSKWQLMAEQARQKREGVDSASFAQMSKDITRKASSTSGRTSRETQDGENRSSSAAASGGMRKSGRKPVVMPHTKVVRSISVKDVLAVLEREPQMSKSTLVYRLYVRMCSDGQTAE</sequence>
<dbReference type="CDD" id="cd08045">
    <property type="entry name" value="HFD_TAF4"/>
    <property type="match status" value="1"/>
</dbReference>
<feature type="compositionally biased region" description="Polar residues" evidence="7">
    <location>
        <begin position="78"/>
        <end position="95"/>
    </location>
</feature>
<evidence type="ECO:0000256" key="6">
    <source>
        <dbReference type="ARBA" id="ARBA00058775"/>
    </source>
</evidence>
<evidence type="ECO:0000256" key="4">
    <source>
        <dbReference type="ARBA" id="ARBA00023163"/>
    </source>
</evidence>
<feature type="compositionally biased region" description="Polar residues" evidence="7">
    <location>
        <begin position="281"/>
        <end position="296"/>
    </location>
</feature>
<dbReference type="Pfam" id="PF12174">
    <property type="entry name" value="RST"/>
    <property type="match status" value="1"/>
</dbReference>
<name>A0A2G5EFP0_AQUCA</name>
<dbReference type="InterPro" id="IPR007900">
    <property type="entry name" value="TAF4_C"/>
</dbReference>
<organism evidence="9 10">
    <name type="scientific">Aquilegia coerulea</name>
    <name type="common">Rocky mountain columbine</name>
    <dbReference type="NCBI Taxonomy" id="218851"/>
    <lineage>
        <taxon>Eukaryota</taxon>
        <taxon>Viridiplantae</taxon>
        <taxon>Streptophyta</taxon>
        <taxon>Embryophyta</taxon>
        <taxon>Tracheophyta</taxon>
        <taxon>Spermatophyta</taxon>
        <taxon>Magnoliopsida</taxon>
        <taxon>Ranunculales</taxon>
        <taxon>Ranunculaceae</taxon>
        <taxon>Thalictroideae</taxon>
        <taxon>Aquilegia</taxon>
    </lineage>
</organism>
<evidence type="ECO:0000256" key="2">
    <source>
        <dbReference type="ARBA" id="ARBA00006178"/>
    </source>
</evidence>
<evidence type="ECO:0000256" key="3">
    <source>
        <dbReference type="ARBA" id="ARBA00023015"/>
    </source>
</evidence>
<dbReference type="GO" id="GO:0006367">
    <property type="term" value="P:transcription initiation at RNA polymerase II promoter"/>
    <property type="evidence" value="ECO:0007669"/>
    <property type="project" value="TreeGrafter"/>
</dbReference>
<dbReference type="PANTHER" id="PTHR15138:SF14">
    <property type="entry name" value="TRANSCRIPTION INITIATION FACTOR TFIID SUBUNIT 4"/>
    <property type="match status" value="1"/>
</dbReference>